<protein>
    <recommendedName>
        <fullName evidence="3">Transcriptional regulator</fullName>
    </recommendedName>
</protein>
<dbReference type="KEGG" id="xyk:GT347_22770"/>
<accession>A0A857J936</accession>
<organism evidence="1 2">
    <name type="scientific">Xylophilus rhododendri</name>
    <dbReference type="NCBI Taxonomy" id="2697032"/>
    <lineage>
        <taxon>Bacteria</taxon>
        <taxon>Pseudomonadati</taxon>
        <taxon>Pseudomonadota</taxon>
        <taxon>Betaproteobacteria</taxon>
        <taxon>Burkholderiales</taxon>
        <taxon>Xylophilus</taxon>
    </lineage>
</organism>
<evidence type="ECO:0000313" key="1">
    <source>
        <dbReference type="EMBL" id="QHJ00551.1"/>
    </source>
</evidence>
<dbReference type="GO" id="GO:0003677">
    <property type="term" value="F:DNA binding"/>
    <property type="evidence" value="ECO:0007669"/>
    <property type="project" value="InterPro"/>
</dbReference>
<dbReference type="Proteomes" id="UP000464787">
    <property type="component" value="Chromosome"/>
</dbReference>
<proteinExistence type="predicted"/>
<gene>
    <name evidence="1" type="ORF">GT347_22770</name>
</gene>
<keyword evidence="2" id="KW-1185">Reference proteome</keyword>
<dbReference type="EMBL" id="CP047650">
    <property type="protein sequence ID" value="QHJ00551.1"/>
    <property type="molecule type" value="Genomic_DNA"/>
</dbReference>
<reference evidence="1 2" key="1">
    <citation type="submission" date="2020-01" db="EMBL/GenBank/DDBJ databases">
        <title>Genome sequencing of strain KACC 21265.</title>
        <authorList>
            <person name="Heo J."/>
            <person name="Kim S.-J."/>
            <person name="Kim J.-S."/>
            <person name="Hong S.-B."/>
            <person name="Kwon S.-W."/>
        </authorList>
    </citation>
    <scope>NUCLEOTIDE SEQUENCE [LARGE SCALE GENOMIC DNA]</scope>
    <source>
        <strain evidence="1 2">KACC 21265</strain>
    </source>
</reference>
<evidence type="ECO:0000313" key="2">
    <source>
        <dbReference type="Proteomes" id="UP000464787"/>
    </source>
</evidence>
<sequence>MSSKLARPEAKTFSERFRKALAAAGVPQSPTVIAHEFNLRYWGKSVSLYAVRNWLLGQSMPTQDKLRALAIWLDVSPHELRFGPEASPVTLVREAETLEPAMSAADRAMLARYLQLDARQRKLICDLVAEFKD</sequence>
<dbReference type="Gene3D" id="1.10.260.40">
    <property type="entry name" value="lambda repressor-like DNA-binding domains"/>
    <property type="match status" value="1"/>
</dbReference>
<name>A0A857J936_9BURK</name>
<dbReference type="InterPro" id="IPR010982">
    <property type="entry name" value="Lambda_DNA-bd_dom_sf"/>
</dbReference>
<dbReference type="RefSeq" id="WP_160554361.1">
    <property type="nucleotide sequence ID" value="NZ_CP047650.1"/>
</dbReference>
<evidence type="ECO:0008006" key="3">
    <source>
        <dbReference type="Google" id="ProtNLM"/>
    </source>
</evidence>
<dbReference type="AlphaFoldDB" id="A0A857J936"/>